<proteinExistence type="predicted"/>
<dbReference type="Proteomes" id="UP000199045">
    <property type="component" value="Unassembled WGS sequence"/>
</dbReference>
<keyword evidence="1" id="KW-0812">Transmembrane</keyword>
<name>A0A1G7MKX5_CHIFI</name>
<keyword evidence="1" id="KW-0472">Membrane</keyword>
<dbReference type="AlphaFoldDB" id="A0A1G7MKX5"/>
<gene>
    <name evidence="2" type="ORF">SAMN04488121_102456</name>
</gene>
<dbReference type="EMBL" id="FNBN01000002">
    <property type="protein sequence ID" value="SDF61789.1"/>
    <property type="molecule type" value="Genomic_DNA"/>
</dbReference>
<accession>A0A1G7MKX5</accession>
<evidence type="ECO:0000256" key="1">
    <source>
        <dbReference type="SAM" id="Phobius"/>
    </source>
</evidence>
<evidence type="ECO:0000313" key="2">
    <source>
        <dbReference type="EMBL" id="SDF61789.1"/>
    </source>
</evidence>
<reference evidence="2 3" key="1">
    <citation type="submission" date="2016-10" db="EMBL/GenBank/DDBJ databases">
        <authorList>
            <person name="de Groot N.N."/>
        </authorList>
    </citation>
    <scope>NUCLEOTIDE SEQUENCE [LARGE SCALE GENOMIC DNA]</scope>
    <source>
        <strain evidence="2 3">DSM 527</strain>
    </source>
</reference>
<feature type="transmembrane region" description="Helical" evidence="1">
    <location>
        <begin position="42"/>
        <end position="58"/>
    </location>
</feature>
<sequence length="59" mass="6587">MASNLPCALRCYFTQIIVGIVVTVVVGLSARFVPFDVLKENNVFLVVFFVFIFQFALIG</sequence>
<dbReference type="STRING" id="104663.SAMN04488121_102456"/>
<keyword evidence="1" id="KW-1133">Transmembrane helix</keyword>
<feature type="transmembrane region" description="Helical" evidence="1">
    <location>
        <begin position="12"/>
        <end position="30"/>
    </location>
</feature>
<evidence type="ECO:0000313" key="3">
    <source>
        <dbReference type="Proteomes" id="UP000199045"/>
    </source>
</evidence>
<protein>
    <submittedName>
        <fullName evidence="2">Uncharacterized protein</fullName>
    </submittedName>
</protein>
<organism evidence="2 3">
    <name type="scientific">Chitinophaga filiformis</name>
    <name type="common">Myxococcus filiformis</name>
    <name type="synonym">Flexibacter filiformis</name>
    <dbReference type="NCBI Taxonomy" id="104663"/>
    <lineage>
        <taxon>Bacteria</taxon>
        <taxon>Pseudomonadati</taxon>
        <taxon>Bacteroidota</taxon>
        <taxon>Chitinophagia</taxon>
        <taxon>Chitinophagales</taxon>
        <taxon>Chitinophagaceae</taxon>
        <taxon>Chitinophaga</taxon>
    </lineage>
</organism>